<dbReference type="InterPro" id="IPR029016">
    <property type="entry name" value="GAF-like_dom_sf"/>
</dbReference>
<dbReference type="PANTHER" id="PTHR45339:SF1">
    <property type="entry name" value="HYBRID SIGNAL TRANSDUCTION HISTIDINE KINASE J"/>
    <property type="match status" value="1"/>
</dbReference>
<dbReference type="InterPro" id="IPR005467">
    <property type="entry name" value="His_kinase_dom"/>
</dbReference>
<comment type="function">
    <text evidence="9">Member of the two-component regulatory system BvgS/BvgA. Phosphorylates BvgA via a four-step phosphorelay in response to environmental signals.</text>
</comment>
<dbReference type="SUPFAM" id="SSF55785">
    <property type="entry name" value="PYP-like sensor domain (PAS domain)"/>
    <property type="match status" value="3"/>
</dbReference>
<dbReference type="GO" id="GO:0005524">
    <property type="term" value="F:ATP binding"/>
    <property type="evidence" value="ECO:0007669"/>
    <property type="project" value="UniProtKB-KW"/>
</dbReference>
<dbReference type="SMART" id="SM00448">
    <property type="entry name" value="REC"/>
    <property type="match status" value="1"/>
</dbReference>
<dbReference type="SMART" id="SM00091">
    <property type="entry name" value="PAS"/>
    <property type="match status" value="3"/>
</dbReference>
<evidence type="ECO:0000259" key="16">
    <source>
        <dbReference type="PROSITE" id="PS50112"/>
    </source>
</evidence>
<evidence type="ECO:0000256" key="10">
    <source>
        <dbReference type="ARBA" id="ARBA00064003"/>
    </source>
</evidence>
<dbReference type="Gene3D" id="3.40.50.2300">
    <property type="match status" value="1"/>
</dbReference>
<dbReference type="SUPFAM" id="SSF55874">
    <property type="entry name" value="ATPase domain of HSP90 chaperone/DNA topoisomerase II/histidine kinase"/>
    <property type="match status" value="1"/>
</dbReference>
<dbReference type="Gene3D" id="1.10.287.130">
    <property type="match status" value="1"/>
</dbReference>
<dbReference type="InterPro" id="IPR000014">
    <property type="entry name" value="PAS"/>
</dbReference>
<keyword evidence="5" id="KW-0547">Nucleotide-binding</keyword>
<dbReference type="InterPro" id="IPR036890">
    <property type="entry name" value="HATPase_C_sf"/>
</dbReference>
<dbReference type="Pfam" id="PF00512">
    <property type="entry name" value="HisKA"/>
    <property type="match status" value="1"/>
</dbReference>
<evidence type="ECO:0000259" key="17">
    <source>
        <dbReference type="PROSITE" id="PS50113"/>
    </source>
</evidence>
<name>A0A557SKJ4_9RHOO</name>
<feature type="domain" description="Histidine kinase" evidence="14">
    <location>
        <begin position="597"/>
        <end position="819"/>
    </location>
</feature>
<dbReference type="InterPro" id="IPR001610">
    <property type="entry name" value="PAC"/>
</dbReference>
<feature type="domain" description="PAS" evidence="16">
    <location>
        <begin position="129"/>
        <end position="201"/>
    </location>
</feature>
<evidence type="ECO:0000256" key="7">
    <source>
        <dbReference type="ARBA" id="ARBA00022840"/>
    </source>
</evidence>
<feature type="domain" description="PAC" evidence="17">
    <location>
        <begin position="205"/>
        <end position="258"/>
    </location>
</feature>
<organism evidence="18 19">
    <name type="scientific">Denitromonas halophila</name>
    <dbReference type="NCBI Taxonomy" id="1629404"/>
    <lineage>
        <taxon>Bacteria</taxon>
        <taxon>Pseudomonadati</taxon>
        <taxon>Pseudomonadota</taxon>
        <taxon>Betaproteobacteria</taxon>
        <taxon>Rhodocyclales</taxon>
        <taxon>Zoogloeaceae</taxon>
        <taxon>Denitromonas</taxon>
    </lineage>
</organism>
<feature type="domain" description="Response regulatory" evidence="15">
    <location>
        <begin position="846"/>
        <end position="962"/>
    </location>
</feature>
<comment type="subunit">
    <text evidence="10">At low DSF concentrations, interacts with RpfF.</text>
</comment>
<dbReference type="GO" id="GO:0000155">
    <property type="term" value="F:phosphorelay sensor kinase activity"/>
    <property type="evidence" value="ECO:0007669"/>
    <property type="project" value="InterPro"/>
</dbReference>
<dbReference type="Pfam" id="PF13426">
    <property type="entry name" value="PAS_9"/>
    <property type="match status" value="2"/>
</dbReference>
<comment type="caution">
    <text evidence="18">The sequence shown here is derived from an EMBL/GenBank/DDBJ whole genome shotgun (WGS) entry which is preliminary data.</text>
</comment>
<dbReference type="PROSITE" id="PS50112">
    <property type="entry name" value="PAS"/>
    <property type="match status" value="3"/>
</dbReference>
<dbReference type="InterPro" id="IPR011006">
    <property type="entry name" value="CheY-like_superfamily"/>
</dbReference>
<dbReference type="InterPro" id="IPR013655">
    <property type="entry name" value="PAS_fold_3"/>
</dbReference>
<dbReference type="SUPFAM" id="SSF55781">
    <property type="entry name" value="GAF domain-like"/>
    <property type="match status" value="1"/>
</dbReference>
<evidence type="ECO:0000313" key="18">
    <source>
        <dbReference type="EMBL" id="TVO77958.1"/>
    </source>
</evidence>
<dbReference type="InterPro" id="IPR036097">
    <property type="entry name" value="HisK_dim/P_sf"/>
</dbReference>
<feature type="modified residue" description="4-aspartylphosphate" evidence="13">
    <location>
        <position position="895"/>
    </location>
</feature>
<dbReference type="CDD" id="cd16922">
    <property type="entry name" value="HATPase_EvgS-ArcB-TorS-like"/>
    <property type="match status" value="1"/>
</dbReference>
<dbReference type="Gene3D" id="3.30.450.20">
    <property type="entry name" value="PAS domain"/>
    <property type="match status" value="3"/>
</dbReference>
<dbReference type="SMART" id="SM00387">
    <property type="entry name" value="HATPase_c"/>
    <property type="match status" value="1"/>
</dbReference>
<gene>
    <name evidence="18" type="ORF">FHP89_05600</name>
</gene>
<evidence type="ECO:0000256" key="11">
    <source>
        <dbReference type="ARBA" id="ARBA00068150"/>
    </source>
</evidence>
<keyword evidence="8" id="KW-0902">Two-component regulatory system</keyword>
<dbReference type="CDD" id="cd17546">
    <property type="entry name" value="REC_hyHK_CKI1_RcsC-like"/>
    <property type="match status" value="1"/>
</dbReference>
<dbReference type="InterPro" id="IPR035965">
    <property type="entry name" value="PAS-like_dom_sf"/>
</dbReference>
<dbReference type="CDD" id="cd00130">
    <property type="entry name" value="PAS"/>
    <property type="match status" value="3"/>
</dbReference>
<reference evidence="18 19" key="1">
    <citation type="submission" date="2019-07" db="EMBL/GenBank/DDBJ databases">
        <title>The pathways for chlorine oxyanion respiration interact through the shared metabolite chlorate.</title>
        <authorList>
            <person name="Barnum T.P."/>
            <person name="Cheng Y."/>
            <person name="Hill K.A."/>
            <person name="Lucas L.N."/>
            <person name="Carlson H.K."/>
            <person name="Coates J.D."/>
        </authorList>
    </citation>
    <scope>NUCLEOTIDE SEQUENCE [LARGE SCALE GENOMIC DNA]</scope>
    <source>
        <strain evidence="18 19">SFB-1</strain>
    </source>
</reference>
<evidence type="ECO:0000256" key="13">
    <source>
        <dbReference type="PROSITE-ProRule" id="PRU00169"/>
    </source>
</evidence>
<sequence>MPSGALSFEALFEHMADAVYVLDPDSSRIVWGNQAAWGSLGLSRDEVLNHSVLSLQVDVTGLPQWSEIAEVIRNTPCFTFIGRHRHAAGHEVEVEVNTTVFVSDEREYFLSVARNIGRRVALDGELNKREKQLSFALNEASDGLWDWDVATGEAFFSPRLKQMLGYGPDEMLPQIATWKSSIHPDDLDRVTAKLNEHLSGKASRYNAEYRLRNRNGDTLWVHDRGRVCARDAMSQPRRVVGMVQDITARKAAEEKAKQLNAYQSLIFGLSSAFINLPLQQIDQAIQDALGKIGRFFGIDRSYVFAYDATTQHIRNSHEWCAPGVPPEIDNLQKIPFDLAPDWIQSHYHGRPIVIDDVNALEDDRPLKALLSAQGIRSLVTLPLMHHDECMGCVGFDSIRTARRFGDEEMRLLGLFADLLTNVTERQRVEHALHENEYRFRSLLENVDRIAVQGYDTNRRVIFWNAASEALYGYTRAEALGKRLEELIVPEPMRDAVIADIASWMSGGPAVPPDEMTLQRKDGSPVTVFSSHVMEILSSGIEMYCIDIDLTERKRIEAELVRYREHLEALVEERTAALSVAKEAAESASRAKSAFLANMSHELRTPMNAIMGLTALALRRAQSPAQHEQLEKVEKASKHLLALIDDILDLSKIEAERLTLEQNDFPLGSVFTNLSSLVEQRASDKGLQFEIDLPRALSEQIVTGDALRLGQVLLNLTSNAIKFTAQGGITVRARAEHSPPGVLALRVEVIDSGIGIDPEAQKHLFTAFEQADNSMTRKYGGTGLGLAICKRLIKLMGGEIKVDSTPARGSNFWFTVSLVKCTGEQPGVTDTLRQCEQQLKRAHAGARLLLVEDEPVNREITLGLLEDTGLQVDVAEDGLAALELAQRTRYDLILMDMQMPRMNGLEATQAIRAAPLNRDTPILAMTANAFDDDRKICLSAGMDDFLSKPVYPEVLFETILRWLNRSITHPQG</sequence>
<dbReference type="InterPro" id="IPR001789">
    <property type="entry name" value="Sig_transdc_resp-reg_receiver"/>
</dbReference>
<dbReference type="FunFam" id="3.30.565.10:FF:000010">
    <property type="entry name" value="Sensor histidine kinase RcsC"/>
    <property type="match status" value="1"/>
</dbReference>
<evidence type="ECO:0000256" key="8">
    <source>
        <dbReference type="ARBA" id="ARBA00023012"/>
    </source>
</evidence>
<evidence type="ECO:0000256" key="9">
    <source>
        <dbReference type="ARBA" id="ARBA00058004"/>
    </source>
</evidence>
<accession>A0A557SKJ4</accession>
<dbReference type="Pfam" id="PF00072">
    <property type="entry name" value="Response_reg"/>
    <property type="match status" value="1"/>
</dbReference>
<dbReference type="EMBL" id="VMNI01000006">
    <property type="protein sequence ID" value="TVO77958.1"/>
    <property type="molecule type" value="Genomic_DNA"/>
</dbReference>
<dbReference type="Pfam" id="PF01590">
    <property type="entry name" value="GAF"/>
    <property type="match status" value="1"/>
</dbReference>
<dbReference type="InterPro" id="IPR003594">
    <property type="entry name" value="HATPase_dom"/>
</dbReference>
<protein>
    <recommendedName>
        <fullName evidence="11">Sensory/regulatory protein RpfC</fullName>
        <ecNumber evidence="2">2.7.13.3</ecNumber>
    </recommendedName>
    <alternativeName>
        <fullName evidence="12">Virulence sensor protein BvgS</fullName>
    </alternativeName>
</protein>
<dbReference type="PROSITE" id="PS50113">
    <property type="entry name" value="PAC"/>
    <property type="match status" value="1"/>
</dbReference>
<evidence type="ECO:0000256" key="3">
    <source>
        <dbReference type="ARBA" id="ARBA00022553"/>
    </source>
</evidence>
<comment type="catalytic activity">
    <reaction evidence="1">
        <text>ATP + protein L-histidine = ADP + protein N-phospho-L-histidine.</text>
        <dbReference type="EC" id="2.7.13.3"/>
    </reaction>
</comment>
<dbReference type="CDD" id="cd00082">
    <property type="entry name" value="HisKA"/>
    <property type="match status" value="1"/>
</dbReference>
<keyword evidence="3 13" id="KW-0597">Phosphoprotein</keyword>
<evidence type="ECO:0000256" key="1">
    <source>
        <dbReference type="ARBA" id="ARBA00000085"/>
    </source>
</evidence>
<dbReference type="InterPro" id="IPR003661">
    <property type="entry name" value="HisK_dim/P_dom"/>
</dbReference>
<dbReference type="InterPro" id="IPR003018">
    <property type="entry name" value="GAF"/>
</dbReference>
<evidence type="ECO:0000313" key="19">
    <source>
        <dbReference type="Proteomes" id="UP000318349"/>
    </source>
</evidence>
<dbReference type="Proteomes" id="UP000318349">
    <property type="component" value="Unassembled WGS sequence"/>
</dbReference>
<keyword evidence="4" id="KW-0808">Transferase</keyword>
<dbReference type="InterPro" id="IPR004358">
    <property type="entry name" value="Sig_transdc_His_kin-like_C"/>
</dbReference>
<dbReference type="SMART" id="SM00065">
    <property type="entry name" value="GAF"/>
    <property type="match status" value="1"/>
</dbReference>
<dbReference type="FunFam" id="1.10.287.130:FF:000002">
    <property type="entry name" value="Two-component osmosensing histidine kinase"/>
    <property type="match status" value="1"/>
</dbReference>
<dbReference type="SUPFAM" id="SSF47384">
    <property type="entry name" value="Homodimeric domain of signal transducing histidine kinase"/>
    <property type="match status" value="1"/>
</dbReference>
<evidence type="ECO:0000259" key="14">
    <source>
        <dbReference type="PROSITE" id="PS50109"/>
    </source>
</evidence>
<evidence type="ECO:0000256" key="5">
    <source>
        <dbReference type="ARBA" id="ARBA00022741"/>
    </source>
</evidence>
<dbReference type="PROSITE" id="PS50110">
    <property type="entry name" value="RESPONSE_REGULATORY"/>
    <property type="match status" value="1"/>
</dbReference>
<dbReference type="PROSITE" id="PS50109">
    <property type="entry name" value="HIS_KIN"/>
    <property type="match status" value="1"/>
</dbReference>
<evidence type="ECO:0000256" key="12">
    <source>
        <dbReference type="ARBA" id="ARBA00070152"/>
    </source>
</evidence>
<dbReference type="PRINTS" id="PR00344">
    <property type="entry name" value="BCTRLSENSOR"/>
</dbReference>
<dbReference type="Pfam" id="PF02518">
    <property type="entry name" value="HATPase_c"/>
    <property type="match status" value="1"/>
</dbReference>
<dbReference type="SMART" id="SM00388">
    <property type="entry name" value="HisKA"/>
    <property type="match status" value="1"/>
</dbReference>
<feature type="domain" description="PAS" evidence="16">
    <location>
        <begin position="4"/>
        <end position="53"/>
    </location>
</feature>
<dbReference type="PANTHER" id="PTHR45339">
    <property type="entry name" value="HYBRID SIGNAL TRANSDUCTION HISTIDINE KINASE J"/>
    <property type="match status" value="1"/>
</dbReference>
<evidence type="ECO:0000256" key="4">
    <source>
        <dbReference type="ARBA" id="ARBA00022679"/>
    </source>
</evidence>
<evidence type="ECO:0000256" key="2">
    <source>
        <dbReference type="ARBA" id="ARBA00012438"/>
    </source>
</evidence>
<evidence type="ECO:0000256" key="6">
    <source>
        <dbReference type="ARBA" id="ARBA00022777"/>
    </source>
</evidence>
<dbReference type="SUPFAM" id="SSF52172">
    <property type="entry name" value="CheY-like"/>
    <property type="match status" value="1"/>
</dbReference>
<feature type="domain" description="PAS" evidence="16">
    <location>
        <begin position="435"/>
        <end position="490"/>
    </location>
</feature>
<dbReference type="Gene3D" id="3.30.565.10">
    <property type="entry name" value="Histidine kinase-like ATPase, C-terminal domain"/>
    <property type="match status" value="1"/>
</dbReference>
<dbReference type="NCBIfam" id="TIGR00229">
    <property type="entry name" value="sensory_box"/>
    <property type="match status" value="3"/>
</dbReference>
<dbReference type="SMART" id="SM00086">
    <property type="entry name" value="PAC"/>
    <property type="match status" value="3"/>
</dbReference>
<keyword evidence="6" id="KW-0418">Kinase</keyword>
<dbReference type="Gene3D" id="3.30.450.40">
    <property type="match status" value="1"/>
</dbReference>
<proteinExistence type="predicted"/>
<dbReference type="Pfam" id="PF08447">
    <property type="entry name" value="PAS_3"/>
    <property type="match status" value="1"/>
</dbReference>
<dbReference type="InterPro" id="IPR000700">
    <property type="entry name" value="PAS-assoc_C"/>
</dbReference>
<evidence type="ECO:0000259" key="15">
    <source>
        <dbReference type="PROSITE" id="PS50110"/>
    </source>
</evidence>
<dbReference type="EC" id="2.7.13.3" evidence="2"/>
<dbReference type="AlphaFoldDB" id="A0A557SKJ4"/>
<keyword evidence="7" id="KW-0067">ATP-binding</keyword>